<evidence type="ECO:0000313" key="6">
    <source>
        <dbReference type="Proteomes" id="UP001465331"/>
    </source>
</evidence>
<dbReference type="InterPro" id="IPR018060">
    <property type="entry name" value="HTH_AraC"/>
</dbReference>
<organism evidence="5 6">
    <name type="scientific">Sinimarinibacterium thermocellulolyticum</name>
    <dbReference type="NCBI Taxonomy" id="3170016"/>
    <lineage>
        <taxon>Bacteria</taxon>
        <taxon>Pseudomonadati</taxon>
        <taxon>Pseudomonadota</taxon>
        <taxon>Gammaproteobacteria</taxon>
        <taxon>Nevskiales</taxon>
        <taxon>Nevskiaceae</taxon>
        <taxon>Sinimarinibacterium</taxon>
    </lineage>
</organism>
<evidence type="ECO:0000256" key="1">
    <source>
        <dbReference type="ARBA" id="ARBA00023015"/>
    </source>
</evidence>
<feature type="domain" description="HTH araC/xylS-type" evidence="4">
    <location>
        <begin position="246"/>
        <end position="347"/>
    </location>
</feature>
<dbReference type="Pfam" id="PF12625">
    <property type="entry name" value="Arabinose_bd"/>
    <property type="match status" value="1"/>
</dbReference>
<dbReference type="InterPro" id="IPR020449">
    <property type="entry name" value="Tscrpt_reg_AraC-type_HTH"/>
</dbReference>
<accession>A0ABV2A5Y1</accession>
<reference evidence="5 6" key="1">
    <citation type="submission" date="2024-06" db="EMBL/GenBank/DDBJ databases">
        <authorList>
            <person name="Li Z."/>
            <person name="Jiang Y."/>
        </authorList>
    </citation>
    <scope>NUCLEOTIDE SEQUENCE [LARGE SCALE GENOMIC DNA]</scope>
    <source>
        <strain evidence="5 6">HSW-8</strain>
    </source>
</reference>
<dbReference type="EMBL" id="JBEPIJ010000001">
    <property type="protein sequence ID" value="MES0872663.1"/>
    <property type="molecule type" value="Genomic_DNA"/>
</dbReference>
<sequence length="352" mass="38958">MPAPRSRRRPVTGTTVRVPARYYARAAEVLLRQGVDVARALRAARVAPERIGHPDATMRLDQVEALVADVVAQTGRTDFALDVGRALKLSSHSLVGYGMLSSPTADYALRLAARFFVLIMPSFRLRYRGGVPTQLHFEPTVRMSPLCLHFHLEVLAAAAHWELRELLGGELPAYELSFSMAEPPHVARYAELVGARPRFASESTPGVRLRFAHDFGARPLALADPTSLRMAELRCKELVHKVVAVGKVSDWVRMVLRESGDGMPTLVELAHTLNLSPRTLDRYLVREGTGYRALLREARQQKALALLDGGQMSITEIALELGYTDAANFTRAFRREAGVSPSAWRTRGRTTS</sequence>
<dbReference type="PRINTS" id="PR00032">
    <property type="entry name" value="HTHARAC"/>
</dbReference>
<dbReference type="PROSITE" id="PS01124">
    <property type="entry name" value="HTH_ARAC_FAMILY_2"/>
    <property type="match status" value="1"/>
</dbReference>
<name>A0ABV2A5Y1_9GAMM</name>
<evidence type="ECO:0000313" key="5">
    <source>
        <dbReference type="EMBL" id="MES0872663.1"/>
    </source>
</evidence>
<comment type="caution">
    <text evidence="5">The sequence shown here is derived from an EMBL/GenBank/DDBJ whole genome shotgun (WGS) entry which is preliminary data.</text>
</comment>
<protein>
    <submittedName>
        <fullName evidence="5">AraC family transcriptional regulator ligand-binding domain-containing protein</fullName>
    </submittedName>
</protein>
<dbReference type="Pfam" id="PF12833">
    <property type="entry name" value="HTH_18"/>
    <property type="match status" value="1"/>
</dbReference>
<dbReference type="RefSeq" id="WP_352886693.1">
    <property type="nucleotide sequence ID" value="NZ_JBEPIJ010000001.1"/>
</dbReference>
<keyword evidence="6" id="KW-1185">Reference proteome</keyword>
<dbReference type="SMART" id="SM00342">
    <property type="entry name" value="HTH_ARAC"/>
    <property type="match status" value="1"/>
</dbReference>
<evidence type="ECO:0000256" key="3">
    <source>
        <dbReference type="ARBA" id="ARBA00023163"/>
    </source>
</evidence>
<dbReference type="PANTHER" id="PTHR47894">
    <property type="entry name" value="HTH-TYPE TRANSCRIPTIONAL REGULATOR GADX"/>
    <property type="match status" value="1"/>
</dbReference>
<keyword evidence="2" id="KW-0238">DNA-binding</keyword>
<dbReference type="InterPro" id="IPR009057">
    <property type="entry name" value="Homeodomain-like_sf"/>
</dbReference>
<dbReference type="Proteomes" id="UP001465331">
    <property type="component" value="Unassembled WGS sequence"/>
</dbReference>
<proteinExistence type="predicted"/>
<evidence type="ECO:0000256" key="2">
    <source>
        <dbReference type="ARBA" id="ARBA00023125"/>
    </source>
</evidence>
<evidence type="ECO:0000259" key="4">
    <source>
        <dbReference type="PROSITE" id="PS01124"/>
    </source>
</evidence>
<dbReference type="PANTHER" id="PTHR47894:SF1">
    <property type="entry name" value="HTH-TYPE TRANSCRIPTIONAL REGULATOR VQSM"/>
    <property type="match status" value="1"/>
</dbReference>
<gene>
    <name evidence="5" type="ORF">ABSH63_01370</name>
</gene>
<keyword evidence="3" id="KW-0804">Transcription</keyword>
<dbReference type="InterPro" id="IPR032687">
    <property type="entry name" value="AraC-type_N"/>
</dbReference>
<dbReference type="Gene3D" id="1.10.10.60">
    <property type="entry name" value="Homeodomain-like"/>
    <property type="match status" value="1"/>
</dbReference>
<dbReference type="SUPFAM" id="SSF46689">
    <property type="entry name" value="Homeodomain-like"/>
    <property type="match status" value="1"/>
</dbReference>
<keyword evidence="1" id="KW-0805">Transcription regulation</keyword>